<sequence length="283" mass="33154">MVRLGQLEKAVEIVKEEVQEQGNVNTVVVGGIGTGKDFSVIIPNILLEEEKNLVVIDPIDQISNVYTFKEKQGYHILTYNLEKEDILQQLNNDLVAKKEEKLLIHVIFPNEVFENQEMNSQRIMEFLMKIKEMQDIKWRQEKSLHLFLMEYEEYASPKFHAIFQTWCGYRISTTLSVQHVLRLDDVILDNCHYVLYKRIRDPQTAEWIAETMKYHHVEFHSKFLGTNLLFLPLTAGMLMDLPLNLGLLQKNYRNLPYGNDSWPKFVETYNADDILGRALYAKV</sequence>
<accession>A0A1W6AIR0</accession>
<dbReference type="Gene3D" id="3.40.50.300">
    <property type="entry name" value="P-loop containing nucleotide triphosphate hydrolases"/>
    <property type="match status" value="1"/>
</dbReference>
<dbReference type="AlphaFoldDB" id="A0A1W6AIR0"/>
<dbReference type="GO" id="GO:0016020">
    <property type="term" value="C:membrane"/>
    <property type="evidence" value="ECO:0007669"/>
    <property type="project" value="InterPro"/>
</dbReference>
<keyword evidence="1" id="KW-0614">Plasmid</keyword>
<dbReference type="InterPro" id="IPR027417">
    <property type="entry name" value="P-loop_NTPase"/>
</dbReference>
<geneLocation type="plasmid" evidence="1 2">
    <name>unnamed3</name>
</geneLocation>
<organism evidence="1 2">
    <name type="scientific">Bacillus mycoides</name>
    <dbReference type="NCBI Taxonomy" id="1405"/>
    <lineage>
        <taxon>Bacteria</taxon>
        <taxon>Bacillati</taxon>
        <taxon>Bacillota</taxon>
        <taxon>Bacilli</taxon>
        <taxon>Bacillales</taxon>
        <taxon>Bacillaceae</taxon>
        <taxon>Bacillus</taxon>
        <taxon>Bacillus cereus group</taxon>
    </lineage>
</organism>
<dbReference type="EMBL" id="CP020746">
    <property type="protein sequence ID" value="ARJ25733.1"/>
    <property type="molecule type" value="Genomic_DNA"/>
</dbReference>
<reference evidence="1 2" key="1">
    <citation type="submission" date="2017-04" db="EMBL/GenBank/DDBJ databases">
        <title>The Characteristic of a Fine Plant Growth-Promoting Rhizobacteria Bacillus mycoides Gnyt1 and its Whole Genome Sequencing Analysis.</title>
        <authorList>
            <person name="Li J.H."/>
            <person name="Yao T."/>
        </authorList>
    </citation>
    <scope>NUCLEOTIDE SEQUENCE [LARGE SCALE GENOMIC DNA]</scope>
    <source>
        <strain evidence="1 2">Gnyt1</strain>
        <plasmid evidence="2">Plasmid unnamed3</plasmid>
    </source>
</reference>
<dbReference type="Pfam" id="PF02534">
    <property type="entry name" value="T4SS-DNA_transf"/>
    <property type="match status" value="1"/>
</dbReference>
<dbReference type="SUPFAM" id="SSF52540">
    <property type="entry name" value="P-loop containing nucleoside triphosphate hydrolases"/>
    <property type="match status" value="1"/>
</dbReference>
<evidence type="ECO:0000313" key="2">
    <source>
        <dbReference type="Proteomes" id="UP000192932"/>
    </source>
</evidence>
<gene>
    <name evidence="1" type="ORF">B7492_32350</name>
</gene>
<protein>
    <submittedName>
        <fullName evidence="1">Protein TrsK</fullName>
    </submittedName>
</protein>
<dbReference type="InterPro" id="IPR003688">
    <property type="entry name" value="TraG/VirD4"/>
</dbReference>
<proteinExistence type="predicted"/>
<name>A0A1W6AIR0_BACMY</name>
<evidence type="ECO:0000313" key="1">
    <source>
        <dbReference type="EMBL" id="ARJ25733.1"/>
    </source>
</evidence>
<dbReference type="RefSeq" id="WP_085313453.1">
    <property type="nucleotide sequence ID" value="NZ_CP020746.1"/>
</dbReference>
<dbReference type="Proteomes" id="UP000192932">
    <property type="component" value="Plasmid unnamed3"/>
</dbReference>